<dbReference type="OrthoDB" id="8121869at2759"/>
<dbReference type="Proteomes" id="UP000499080">
    <property type="component" value="Unassembled WGS sequence"/>
</dbReference>
<sequence length="120" mass="14084">MFCVVSGDFSHVFGRPMRNNDHRKPIDAPLDRAYNYRFNEFPIHERHPTVIHLNAHLENGQRIYFTTENAAKHVQAPEEITLASFSRLCTQDEFERALLHNEVVGPVVYLHFHWPNYILA</sequence>
<accession>A0A4Y2U721</accession>
<dbReference type="EMBL" id="BGPR01033769">
    <property type="protein sequence ID" value="GBO07834.1"/>
    <property type="molecule type" value="Genomic_DNA"/>
</dbReference>
<keyword evidence="2" id="KW-1185">Reference proteome</keyword>
<reference evidence="1 2" key="1">
    <citation type="journal article" date="2019" name="Sci. Rep.">
        <title>Orb-weaving spider Araneus ventricosus genome elucidates the spidroin gene catalogue.</title>
        <authorList>
            <person name="Kono N."/>
            <person name="Nakamura H."/>
            <person name="Ohtoshi R."/>
            <person name="Moran D.A.P."/>
            <person name="Shinohara A."/>
            <person name="Yoshida Y."/>
            <person name="Fujiwara M."/>
            <person name="Mori M."/>
            <person name="Tomita M."/>
            <person name="Arakawa K."/>
        </authorList>
    </citation>
    <scope>NUCLEOTIDE SEQUENCE [LARGE SCALE GENOMIC DNA]</scope>
</reference>
<gene>
    <name evidence="1" type="ORF">AVEN_199070_1</name>
</gene>
<evidence type="ECO:0000313" key="2">
    <source>
        <dbReference type="Proteomes" id="UP000499080"/>
    </source>
</evidence>
<proteinExistence type="predicted"/>
<protein>
    <submittedName>
        <fullName evidence="1">Uncharacterized protein</fullName>
    </submittedName>
</protein>
<dbReference type="AlphaFoldDB" id="A0A4Y2U721"/>
<name>A0A4Y2U721_ARAVE</name>
<comment type="caution">
    <text evidence="1">The sequence shown here is derived from an EMBL/GenBank/DDBJ whole genome shotgun (WGS) entry which is preliminary data.</text>
</comment>
<evidence type="ECO:0000313" key="1">
    <source>
        <dbReference type="EMBL" id="GBO07834.1"/>
    </source>
</evidence>
<organism evidence="1 2">
    <name type="scientific">Araneus ventricosus</name>
    <name type="common">Orbweaver spider</name>
    <name type="synonym">Epeira ventricosa</name>
    <dbReference type="NCBI Taxonomy" id="182803"/>
    <lineage>
        <taxon>Eukaryota</taxon>
        <taxon>Metazoa</taxon>
        <taxon>Ecdysozoa</taxon>
        <taxon>Arthropoda</taxon>
        <taxon>Chelicerata</taxon>
        <taxon>Arachnida</taxon>
        <taxon>Araneae</taxon>
        <taxon>Araneomorphae</taxon>
        <taxon>Entelegynae</taxon>
        <taxon>Araneoidea</taxon>
        <taxon>Araneidae</taxon>
        <taxon>Araneus</taxon>
    </lineage>
</organism>